<protein>
    <submittedName>
        <fullName evidence="1">Arylsulfotransferase family protein</fullName>
    </submittedName>
</protein>
<organism evidence="1 2">
    <name type="scientific">Eiseniibacteriota bacterium</name>
    <dbReference type="NCBI Taxonomy" id="2212470"/>
    <lineage>
        <taxon>Bacteria</taxon>
        <taxon>Candidatus Eiseniibacteriota</taxon>
    </lineage>
</organism>
<proteinExistence type="predicted"/>
<dbReference type="InterPro" id="IPR015943">
    <property type="entry name" value="WD40/YVTN_repeat-like_dom_sf"/>
</dbReference>
<dbReference type="PANTHER" id="PTHR35340:SF5">
    <property type="entry name" value="ASST-DOMAIN-CONTAINING PROTEIN"/>
    <property type="match status" value="1"/>
</dbReference>
<evidence type="ECO:0000313" key="1">
    <source>
        <dbReference type="EMBL" id="MFC1799890.1"/>
    </source>
</evidence>
<dbReference type="EMBL" id="JBHPEI010000040">
    <property type="protein sequence ID" value="MFC1799890.1"/>
    <property type="molecule type" value="Genomic_DNA"/>
</dbReference>
<dbReference type="InterPro" id="IPR011047">
    <property type="entry name" value="Quinoprotein_ADH-like_sf"/>
</dbReference>
<dbReference type="InterPro" id="IPR039535">
    <property type="entry name" value="ASST-like"/>
</dbReference>
<dbReference type="Pfam" id="PF14269">
    <property type="entry name" value="Arylsulfotran_2"/>
    <property type="match status" value="1"/>
</dbReference>
<reference evidence="1 2" key="1">
    <citation type="submission" date="2024-09" db="EMBL/GenBank/DDBJ databases">
        <authorList>
            <person name="D'Angelo T."/>
        </authorList>
    </citation>
    <scope>NUCLEOTIDE SEQUENCE [LARGE SCALE GENOMIC DNA]</scope>
    <source>
        <strain evidence="1">SAG AM-311-F02</strain>
    </source>
</reference>
<name>A0ABV6YP84_UNCEI</name>
<sequence>MNKRAILAIAFVLIAVLLLIVVGTRIPRDRKDGNGDTTDARDRLKALRSLPYTMLSSETVDSTRSGVVIHHPEETWPGYNLYATGISGGVILMDMEGQTVHRWQDPREKPGPALLPRLLAGGDVLIIQKFSGLIRLDWNSNVVWHRTMIPHHDISFLPDSTFYVLDSEVKRYRGLTVKFPIIVHMNLDNEVLDRWPASENLDDIAENLDTRSFLDTILDNLLAQYGSSEGRKRLPRELLDEDQDASRTVHDYFHANTLSVIGDNPLGERDQRFKPGNILTCFRNVNQVLILEEETKRVVWSWGEGELEWPHHPSMLENGNILIFDNGIERQYSRLVELNPVTGEIEWEYVADPPESFFSNTRGSCQRLPNGNTLVCESNNGRFFEITRDGKIVWEWLNPAIKEGRRELLYRIERLSPSTIEPLLDQ</sequence>
<evidence type="ECO:0000313" key="2">
    <source>
        <dbReference type="Proteomes" id="UP001594288"/>
    </source>
</evidence>
<dbReference type="InterPro" id="IPR053143">
    <property type="entry name" value="Arylsulfate_ST"/>
</dbReference>
<dbReference type="Proteomes" id="UP001594288">
    <property type="component" value="Unassembled WGS sequence"/>
</dbReference>
<dbReference type="PANTHER" id="PTHR35340">
    <property type="entry name" value="PQQ ENZYME REPEAT PROTEIN-RELATED"/>
    <property type="match status" value="1"/>
</dbReference>
<dbReference type="SUPFAM" id="SSF50998">
    <property type="entry name" value="Quinoprotein alcohol dehydrogenase-like"/>
    <property type="match status" value="1"/>
</dbReference>
<dbReference type="Gene3D" id="2.130.10.10">
    <property type="entry name" value="YVTN repeat-like/Quinoprotein amine dehydrogenase"/>
    <property type="match status" value="1"/>
</dbReference>
<accession>A0ABV6YP84</accession>
<gene>
    <name evidence="1" type="ORF">ACFL2Z_03160</name>
</gene>
<keyword evidence="2" id="KW-1185">Reference proteome</keyword>
<comment type="caution">
    <text evidence="1">The sequence shown here is derived from an EMBL/GenBank/DDBJ whole genome shotgun (WGS) entry which is preliminary data.</text>
</comment>